<comment type="caution">
    <text evidence="1">The sequence shown here is derived from an EMBL/GenBank/DDBJ whole genome shotgun (WGS) entry which is preliminary data.</text>
</comment>
<dbReference type="AlphaFoldDB" id="A0A2W6P399"/>
<protein>
    <submittedName>
        <fullName evidence="1">Uncharacterized protein</fullName>
    </submittedName>
</protein>
<dbReference type="EMBL" id="QKWW01000092">
    <property type="protein sequence ID" value="PZT52666.1"/>
    <property type="molecule type" value="Genomic_DNA"/>
</dbReference>
<proteinExistence type="predicted"/>
<sequence length="86" mass="9854">MDLLIKCMKCEFRYVTDKARENFVAEGLQGEPLLCLHCIGKITGKIMNRYGYLVLPEELDDSNQRMQVLPKTLTGCRPCMKKRGLS</sequence>
<dbReference type="Proteomes" id="UP000249204">
    <property type="component" value="Unassembled WGS sequence"/>
</dbReference>
<name>A0A2W6P399_9BACL</name>
<evidence type="ECO:0000313" key="2">
    <source>
        <dbReference type="Proteomes" id="UP000249204"/>
    </source>
</evidence>
<gene>
    <name evidence="1" type="ORF">DN757_26280</name>
</gene>
<evidence type="ECO:0000313" key="1">
    <source>
        <dbReference type="EMBL" id="PZT52666.1"/>
    </source>
</evidence>
<organism evidence="1 2">
    <name type="scientific">Paenibacillus silvae</name>
    <dbReference type="NCBI Taxonomy" id="1325358"/>
    <lineage>
        <taxon>Bacteria</taxon>
        <taxon>Bacillati</taxon>
        <taxon>Bacillota</taxon>
        <taxon>Bacilli</taxon>
        <taxon>Bacillales</taxon>
        <taxon>Paenibacillaceae</taxon>
        <taxon>Paenibacillus</taxon>
    </lineage>
</organism>
<accession>A0A2W6P399</accession>
<reference evidence="1 2" key="1">
    <citation type="submission" date="2018-06" db="EMBL/GenBank/DDBJ databases">
        <title>Isolation of heavy metals resistant Paenibacillus silvae NC2 from Gold-Copper mine in ZiJin, China.</title>
        <authorList>
            <person name="Xu J."/>
            <person name="Mazhar H.S."/>
            <person name="Rensing C."/>
        </authorList>
    </citation>
    <scope>NUCLEOTIDE SEQUENCE [LARGE SCALE GENOMIC DNA]</scope>
    <source>
        <strain evidence="1 2">NC2</strain>
    </source>
</reference>